<sequence length="358" mass="40869">MSRMRKLLVTGSSGLIGSEVASYFSHRGWDVHGVDNNMRAFFFGPEGDTRWNQRRLEETLPRFTHHELDIRDRQGVLELIETLRPDAIVHAAAQPSHDKAAQIPFEDFDVNAVGTLNLLEATRRYAPEAVFVHLSTNKVYGDAPNELPLVELEKRWDYADPAYYNGIPETFRIDQSKHSIFGASKVAADIMVQEYGRYFGMKTCCLRGGCLTGPNHAGVELHGFLSYLIKCNVTGRKYTIYGYKGKQVRDNIHSYDVARFIECFIEEPRVAEVYNLGGGRGNSCSILEAFDMIEALSGKKMIYDYVDKPREGDHICYISDLTKMKTHYPEWDITKKLSDIFEEIYQGWIERVKAQQVV</sequence>
<dbReference type="CDD" id="cd05258">
    <property type="entry name" value="CDP_TE_SDR_e"/>
    <property type="match status" value="1"/>
</dbReference>
<dbReference type="Gene3D" id="3.40.50.720">
    <property type="entry name" value="NAD(P)-binding Rossmann-like Domain"/>
    <property type="match status" value="1"/>
</dbReference>
<evidence type="ECO:0000259" key="2">
    <source>
        <dbReference type="Pfam" id="PF01370"/>
    </source>
</evidence>
<evidence type="ECO:0000313" key="3">
    <source>
        <dbReference type="EMBL" id="SHL06089.1"/>
    </source>
</evidence>
<dbReference type="STRING" id="633813.SAMN04488087_2624"/>
<comment type="similarity">
    <text evidence="1">Belongs to the NAD(P)-dependent epimerase/dehydratase family.</text>
</comment>
<dbReference type="Proteomes" id="UP000185812">
    <property type="component" value="Unassembled WGS sequence"/>
</dbReference>
<dbReference type="InterPro" id="IPR036291">
    <property type="entry name" value="NAD(P)-bd_dom_sf"/>
</dbReference>
<dbReference type="Pfam" id="PF01370">
    <property type="entry name" value="Epimerase"/>
    <property type="match status" value="1"/>
</dbReference>
<reference evidence="4" key="1">
    <citation type="submission" date="2016-11" db="EMBL/GenBank/DDBJ databases">
        <authorList>
            <person name="Varghese N."/>
            <person name="Submissions S."/>
        </authorList>
    </citation>
    <scope>NUCLEOTIDE SEQUENCE [LARGE SCALE GENOMIC DNA]</scope>
    <source>
        <strain evidence="4">DSM 22212</strain>
    </source>
</reference>
<evidence type="ECO:0000256" key="1">
    <source>
        <dbReference type="ARBA" id="ARBA00007637"/>
    </source>
</evidence>
<keyword evidence="4" id="KW-1185">Reference proteome</keyword>
<gene>
    <name evidence="3" type="ORF">SAMN04488087_2624</name>
</gene>
<dbReference type="PANTHER" id="PTHR43000">
    <property type="entry name" value="DTDP-D-GLUCOSE 4,6-DEHYDRATASE-RELATED"/>
    <property type="match status" value="1"/>
</dbReference>
<organism evidence="3 4">
    <name type="scientific">Rhodothermus profundi</name>
    <dbReference type="NCBI Taxonomy" id="633813"/>
    <lineage>
        <taxon>Bacteria</taxon>
        <taxon>Pseudomonadati</taxon>
        <taxon>Rhodothermota</taxon>
        <taxon>Rhodothermia</taxon>
        <taxon>Rhodothermales</taxon>
        <taxon>Rhodothermaceae</taxon>
        <taxon>Rhodothermus</taxon>
    </lineage>
</organism>
<dbReference type="EMBL" id="FRAU01000011">
    <property type="protein sequence ID" value="SHL06089.1"/>
    <property type="molecule type" value="Genomic_DNA"/>
</dbReference>
<accession>A0A1M6XJP6</accession>
<protein>
    <submittedName>
        <fullName evidence="3">CDP-paratose 2-epimerase</fullName>
    </submittedName>
</protein>
<dbReference type="InterPro" id="IPR001509">
    <property type="entry name" value="Epimerase_deHydtase"/>
</dbReference>
<dbReference type="SUPFAM" id="SSF51735">
    <property type="entry name" value="NAD(P)-binding Rossmann-fold domains"/>
    <property type="match status" value="1"/>
</dbReference>
<evidence type="ECO:0000313" key="4">
    <source>
        <dbReference type="Proteomes" id="UP000185812"/>
    </source>
</evidence>
<name>A0A1M6XJP6_9BACT</name>
<dbReference type="AlphaFoldDB" id="A0A1M6XJP6"/>
<proteinExistence type="inferred from homology"/>
<feature type="domain" description="NAD-dependent epimerase/dehydratase" evidence="2">
    <location>
        <begin position="8"/>
        <end position="277"/>
    </location>
</feature>